<comment type="caution">
    <text evidence="2">The sequence shown here is derived from an EMBL/GenBank/DDBJ whole genome shotgun (WGS) entry which is preliminary data.</text>
</comment>
<evidence type="ECO:0000256" key="1">
    <source>
        <dbReference type="SAM" id="Phobius"/>
    </source>
</evidence>
<sequence>MPASIVLLPFILFATNLIHERWGESANRHMVFYLVAVIVWFGSAVLMLIAMPSPMHDTADSLYITVMPRRIPVSIVAFGILFYVNARLLAVLRRLPRFGQPWSRILLANALAALFAGVVNHYLLTPAIFSDAQMHQLSRDSLTYLMLMGLPCLLVLCAVFHLTQQKYRG</sequence>
<dbReference type="PATRIC" id="fig|45065.4.peg.2130"/>
<feature type="transmembrane region" description="Helical" evidence="1">
    <location>
        <begin position="71"/>
        <end position="92"/>
    </location>
</feature>
<keyword evidence="1" id="KW-1133">Transmembrane helix</keyword>
<keyword evidence="1" id="KW-0472">Membrane</keyword>
<dbReference type="AlphaFoldDB" id="A0A0W0TPV2"/>
<feature type="transmembrane region" description="Helical" evidence="1">
    <location>
        <begin position="144"/>
        <end position="163"/>
    </location>
</feature>
<dbReference type="EMBL" id="LNYC01000072">
    <property type="protein sequence ID" value="KTC97301.1"/>
    <property type="molecule type" value="Genomic_DNA"/>
</dbReference>
<reference evidence="2 3" key="1">
    <citation type="submission" date="2015-11" db="EMBL/GenBank/DDBJ databases">
        <title>Genomic analysis of 38 Legionella species identifies large and diverse effector repertoires.</title>
        <authorList>
            <person name="Burstein D."/>
            <person name="Amaro F."/>
            <person name="Zusman T."/>
            <person name="Lifshitz Z."/>
            <person name="Cohen O."/>
            <person name="Gilbert J.A."/>
            <person name="Pupko T."/>
            <person name="Shuman H.A."/>
            <person name="Segal G."/>
        </authorList>
    </citation>
    <scope>NUCLEOTIDE SEQUENCE [LARGE SCALE GENOMIC DNA]</scope>
    <source>
        <strain evidence="2 3">ATCC 49504</strain>
    </source>
</reference>
<evidence type="ECO:0000313" key="3">
    <source>
        <dbReference type="Proteomes" id="UP000054785"/>
    </source>
</evidence>
<dbReference type="STRING" id="45065.Lgee_1962"/>
<keyword evidence="1" id="KW-0812">Transmembrane</keyword>
<dbReference type="InterPro" id="IPR003744">
    <property type="entry name" value="YhhQ"/>
</dbReference>
<evidence type="ECO:0000313" key="2">
    <source>
        <dbReference type="EMBL" id="KTC97301.1"/>
    </source>
</evidence>
<gene>
    <name evidence="2" type="ORF">Lgee_1962</name>
</gene>
<feature type="transmembrane region" description="Helical" evidence="1">
    <location>
        <begin position="31"/>
        <end position="51"/>
    </location>
</feature>
<name>A0A0W0TPV2_9GAMM</name>
<proteinExistence type="predicted"/>
<organism evidence="2 3">
    <name type="scientific">Legionella geestiana</name>
    <dbReference type="NCBI Taxonomy" id="45065"/>
    <lineage>
        <taxon>Bacteria</taxon>
        <taxon>Pseudomonadati</taxon>
        <taxon>Pseudomonadota</taxon>
        <taxon>Gammaproteobacteria</taxon>
        <taxon>Legionellales</taxon>
        <taxon>Legionellaceae</taxon>
        <taxon>Legionella</taxon>
    </lineage>
</organism>
<protein>
    <submittedName>
        <fullName evidence="2">Uncharacterized protein</fullName>
    </submittedName>
</protein>
<accession>A0A0W0TPV2</accession>
<dbReference type="Pfam" id="PF02592">
    <property type="entry name" value="Vut_1"/>
    <property type="match status" value="1"/>
</dbReference>
<dbReference type="Proteomes" id="UP000054785">
    <property type="component" value="Unassembled WGS sequence"/>
</dbReference>
<feature type="transmembrane region" description="Helical" evidence="1">
    <location>
        <begin position="104"/>
        <end position="124"/>
    </location>
</feature>
<keyword evidence="3" id="KW-1185">Reference proteome</keyword>